<keyword evidence="3" id="KW-1185">Reference proteome</keyword>
<protein>
    <recommendedName>
        <fullName evidence="4">DDE-1 domain-containing protein</fullName>
    </recommendedName>
</protein>
<evidence type="ECO:0000256" key="1">
    <source>
        <dbReference type="SAM" id="MobiDB-lite"/>
    </source>
</evidence>
<accession>A0A1E1MWR3</accession>
<evidence type="ECO:0008006" key="4">
    <source>
        <dbReference type="Google" id="ProtNLM"/>
    </source>
</evidence>
<proteinExistence type="predicted"/>
<organism evidence="2 3">
    <name type="scientific">Rhynchosporium secalis</name>
    <name type="common">Barley scald fungus</name>
    <dbReference type="NCBI Taxonomy" id="38038"/>
    <lineage>
        <taxon>Eukaryota</taxon>
        <taxon>Fungi</taxon>
        <taxon>Dikarya</taxon>
        <taxon>Ascomycota</taxon>
        <taxon>Pezizomycotina</taxon>
        <taxon>Leotiomycetes</taxon>
        <taxon>Helotiales</taxon>
        <taxon>Ploettnerulaceae</taxon>
        <taxon>Rhynchosporium</taxon>
    </lineage>
</organism>
<gene>
    <name evidence="2" type="ORF">RSE6_15113</name>
</gene>
<dbReference type="EMBL" id="FJVC01000951">
    <property type="protein sequence ID" value="CZT53503.1"/>
    <property type="molecule type" value="Genomic_DNA"/>
</dbReference>
<dbReference type="Proteomes" id="UP000177625">
    <property type="component" value="Unassembled WGS sequence"/>
</dbReference>
<dbReference type="AlphaFoldDB" id="A0A1E1MWR3"/>
<dbReference type="PANTHER" id="PTHR35871">
    <property type="entry name" value="EXPRESSED PROTEIN"/>
    <property type="match status" value="1"/>
</dbReference>
<evidence type="ECO:0000313" key="3">
    <source>
        <dbReference type="Proteomes" id="UP000177625"/>
    </source>
</evidence>
<name>A0A1E1MWR3_RHYSE</name>
<evidence type="ECO:0000313" key="2">
    <source>
        <dbReference type="EMBL" id="CZT53503.1"/>
    </source>
</evidence>
<feature type="region of interest" description="Disordered" evidence="1">
    <location>
        <begin position="95"/>
        <end position="114"/>
    </location>
</feature>
<dbReference type="PANTHER" id="PTHR35871:SF1">
    <property type="entry name" value="CXC1-LIKE CYSTEINE CLUSTER ASSOCIATED WITH KDZ TRANSPOSASES DOMAIN-CONTAINING PROTEIN"/>
    <property type="match status" value="1"/>
</dbReference>
<reference evidence="3" key="1">
    <citation type="submission" date="2016-03" db="EMBL/GenBank/DDBJ databases">
        <authorList>
            <person name="Guldener U."/>
        </authorList>
    </citation>
    <scope>NUCLEOTIDE SEQUENCE [LARGE SCALE GENOMIC DNA]</scope>
</reference>
<sequence length="114" mass="12883">MPSKGKGAFGHVSEFITHEGRLISREKEAQKIIYPGGTTEYWNTEQLLVQVAESIDIFEERYPNKIPVFIFDQSSAHASHREGALDAFRMNLTEGGVPEPQKATYFPPDTNTKR</sequence>